<organism evidence="8 9">
    <name type="scientific">Thermophagus xiamenensis</name>
    <dbReference type="NCBI Taxonomy" id="385682"/>
    <lineage>
        <taxon>Bacteria</taxon>
        <taxon>Pseudomonadati</taxon>
        <taxon>Bacteroidota</taxon>
        <taxon>Bacteroidia</taxon>
        <taxon>Marinilabiliales</taxon>
        <taxon>Marinilabiliaceae</taxon>
        <taxon>Thermophagus</taxon>
    </lineage>
</organism>
<dbReference type="InterPro" id="IPR011658">
    <property type="entry name" value="PA14_dom"/>
</dbReference>
<evidence type="ECO:0000313" key="9">
    <source>
        <dbReference type="Proteomes" id="UP000181976"/>
    </source>
</evidence>
<name>A0A1I1WWY5_9BACT</name>
<evidence type="ECO:0000259" key="7">
    <source>
        <dbReference type="PROSITE" id="PS51820"/>
    </source>
</evidence>
<feature type="active site" description="Proton donor" evidence="6">
    <location>
        <position position="345"/>
    </location>
</feature>
<evidence type="ECO:0000313" key="8">
    <source>
        <dbReference type="EMBL" id="SFD99521.1"/>
    </source>
</evidence>
<dbReference type="RefSeq" id="WP_010526711.1">
    <property type="nucleotide sequence ID" value="NZ_AFSL01000015.1"/>
</dbReference>
<dbReference type="Pfam" id="PF07691">
    <property type="entry name" value="PA14"/>
    <property type="match status" value="1"/>
</dbReference>
<dbReference type="Gene3D" id="3.30.379.10">
    <property type="entry name" value="Chitobiase/beta-hexosaminidase domain 2-like"/>
    <property type="match status" value="1"/>
</dbReference>
<dbReference type="Proteomes" id="UP000181976">
    <property type="component" value="Unassembled WGS sequence"/>
</dbReference>
<dbReference type="InterPro" id="IPR025705">
    <property type="entry name" value="Beta_hexosaminidase_sua/sub"/>
</dbReference>
<accession>A0A1I1WWY5</accession>
<dbReference type="PANTHER" id="PTHR22600">
    <property type="entry name" value="BETA-HEXOSAMINIDASE"/>
    <property type="match status" value="1"/>
</dbReference>
<reference evidence="8 9" key="1">
    <citation type="submission" date="2016-10" db="EMBL/GenBank/DDBJ databases">
        <authorList>
            <person name="de Groot N.N."/>
        </authorList>
    </citation>
    <scope>NUCLEOTIDE SEQUENCE [LARGE SCALE GENOMIC DNA]</scope>
    <source>
        <strain evidence="8 9">DSM 19012</strain>
    </source>
</reference>
<dbReference type="EC" id="3.2.1.52" evidence="3"/>
<dbReference type="SUPFAM" id="SSF55545">
    <property type="entry name" value="beta-N-acetylhexosaminidase-like domain"/>
    <property type="match status" value="1"/>
</dbReference>
<dbReference type="InterPro" id="IPR015883">
    <property type="entry name" value="Glyco_hydro_20_cat"/>
</dbReference>
<dbReference type="InterPro" id="IPR026876">
    <property type="entry name" value="Fn3_assoc_repeat"/>
</dbReference>
<dbReference type="GO" id="GO:0004563">
    <property type="term" value="F:beta-N-acetylhexosaminidase activity"/>
    <property type="evidence" value="ECO:0007669"/>
    <property type="project" value="UniProtKB-EC"/>
</dbReference>
<dbReference type="Gene3D" id="3.90.182.10">
    <property type="entry name" value="Toxin - Anthrax Protective Antigen,domain 1"/>
    <property type="match status" value="1"/>
</dbReference>
<dbReference type="eggNOG" id="COG3525">
    <property type="taxonomic scope" value="Bacteria"/>
</dbReference>
<dbReference type="AlphaFoldDB" id="A0A1I1WWY5"/>
<dbReference type="InParanoid" id="A0A1I1WWY5"/>
<protein>
    <recommendedName>
        <fullName evidence="3">beta-N-acetylhexosaminidase</fullName>
        <ecNumber evidence="3">3.2.1.52</ecNumber>
    </recommendedName>
</protein>
<evidence type="ECO:0000256" key="2">
    <source>
        <dbReference type="ARBA" id="ARBA00006285"/>
    </source>
</evidence>
<dbReference type="SMART" id="SM00758">
    <property type="entry name" value="PA14"/>
    <property type="match status" value="1"/>
</dbReference>
<dbReference type="InterPro" id="IPR037524">
    <property type="entry name" value="PA14/GLEYA"/>
</dbReference>
<evidence type="ECO:0000256" key="4">
    <source>
        <dbReference type="ARBA" id="ARBA00022801"/>
    </source>
</evidence>
<dbReference type="Pfam" id="PF00728">
    <property type="entry name" value="Glyco_hydro_20"/>
    <property type="match status" value="1"/>
</dbReference>
<dbReference type="PRINTS" id="PR00738">
    <property type="entry name" value="GLHYDRLASE20"/>
</dbReference>
<dbReference type="InterPro" id="IPR017853">
    <property type="entry name" value="GH"/>
</dbReference>
<dbReference type="GO" id="GO:0005975">
    <property type="term" value="P:carbohydrate metabolic process"/>
    <property type="evidence" value="ECO:0007669"/>
    <property type="project" value="InterPro"/>
</dbReference>
<dbReference type="OrthoDB" id="1090159at2"/>
<evidence type="ECO:0000256" key="3">
    <source>
        <dbReference type="ARBA" id="ARBA00012663"/>
    </source>
</evidence>
<dbReference type="eggNOG" id="COG3537">
    <property type="taxonomic scope" value="Bacteria"/>
</dbReference>
<sequence length="781" mass="88718">MKNRLLALFLAIGFTLFPGCKSGDTTNKKVSIIPLPREIKSKQGEFRLTNETQIIYSPDNEEVKSVAVYLAELISPATGYNLSISSASAPKKHSVFLKINDSIAGAKGVYQLNVSPTKVIIEAPEAIGLFYGVQSLRQLLPPEIEAQSVQPDIQWTIPSVMIKDEPRFQYRGLHLDVSRHFFPVSFIKKYIDLLALHKMNTFHWHLTDDQGWRLEIKKYPKLKEIASWRKETLIGHGGQKPFKYDGKPYGGFYTQEEAREIVEYAAKRYITVIPEIEMPGHATAALAAYPELGCTGGPYEVITRWGVFPDIFCAGKEKTFEFLENVLLEVMDIFPSKYIHIGGDEAPKNRWEKCPYCQLRIQKENLKDEHELQSYFVTRIEKFLNQHGRQIIGWDEILEGGLAPGATVMSWRGESGGIKAAKMKHEVIMTPNSHLYFDYYQANPENEPLAIGGFIPLEKVYSYNPIPDELSPEEAGYILGAQGNLWTEYIKTQEQVEYMTYPRAIALSEVVWTPEEKKNYYNFRNRLESHFKRLNILNVNYFYEVPKPISNTNKVGFLEDTEIVLEPPFAGTEIRYTLDGSDPTTASILYTQPIKVNKTGIIKAITVKKKTGEISAVKEIPVQKVTFVQPLTFENIQPNKKGISYQYYKGSYQSVKQLNKFTPYKTGVINGPKFIPENVIEEEPFGVIFKAYLPIEKEGVYYFCLTSDDGSILYLNDQEFINNDGLHSSKTVCEPIALKPGYYSISLEFIEAGGGYKLELQAKFPDGSIKDLNPSYFVTNP</sequence>
<dbReference type="PANTHER" id="PTHR22600:SF57">
    <property type="entry name" value="BETA-N-ACETYLHEXOSAMINIDASE"/>
    <property type="match status" value="1"/>
</dbReference>
<dbReference type="CDD" id="cd06563">
    <property type="entry name" value="GH20_chitobiase-like"/>
    <property type="match status" value="1"/>
</dbReference>
<dbReference type="Pfam" id="PF02838">
    <property type="entry name" value="Glyco_hydro_20b"/>
    <property type="match status" value="1"/>
</dbReference>
<dbReference type="Gene3D" id="3.20.20.80">
    <property type="entry name" value="Glycosidases"/>
    <property type="match status" value="1"/>
</dbReference>
<comment type="similarity">
    <text evidence="2">Belongs to the glycosyl hydrolase 20 family.</text>
</comment>
<keyword evidence="5" id="KW-0326">Glycosidase</keyword>
<dbReference type="EMBL" id="FONA01000005">
    <property type="protein sequence ID" value="SFD99521.1"/>
    <property type="molecule type" value="Genomic_DNA"/>
</dbReference>
<dbReference type="Pfam" id="PF13287">
    <property type="entry name" value="Fn3_assoc"/>
    <property type="match status" value="1"/>
</dbReference>
<evidence type="ECO:0000256" key="1">
    <source>
        <dbReference type="ARBA" id="ARBA00001231"/>
    </source>
</evidence>
<evidence type="ECO:0000256" key="5">
    <source>
        <dbReference type="ARBA" id="ARBA00023295"/>
    </source>
</evidence>
<keyword evidence="4" id="KW-0378">Hydrolase</keyword>
<dbReference type="PROSITE" id="PS51820">
    <property type="entry name" value="PA14"/>
    <property type="match status" value="1"/>
</dbReference>
<gene>
    <name evidence="8" type="ORF">SAMN05444380_10558</name>
</gene>
<dbReference type="GO" id="GO:0016020">
    <property type="term" value="C:membrane"/>
    <property type="evidence" value="ECO:0007669"/>
    <property type="project" value="TreeGrafter"/>
</dbReference>
<dbReference type="GO" id="GO:0030203">
    <property type="term" value="P:glycosaminoglycan metabolic process"/>
    <property type="evidence" value="ECO:0007669"/>
    <property type="project" value="TreeGrafter"/>
</dbReference>
<dbReference type="SUPFAM" id="SSF51445">
    <property type="entry name" value="(Trans)glycosidases"/>
    <property type="match status" value="1"/>
</dbReference>
<comment type="catalytic activity">
    <reaction evidence="1">
        <text>Hydrolysis of terminal non-reducing N-acetyl-D-hexosamine residues in N-acetyl-beta-D-hexosaminides.</text>
        <dbReference type="EC" id="3.2.1.52"/>
    </reaction>
</comment>
<dbReference type="InterPro" id="IPR029018">
    <property type="entry name" value="Hex-like_dom2"/>
</dbReference>
<keyword evidence="9" id="KW-1185">Reference proteome</keyword>
<feature type="domain" description="PA14" evidence="7">
    <location>
        <begin position="638"/>
        <end position="776"/>
    </location>
</feature>
<evidence type="ECO:0000256" key="6">
    <source>
        <dbReference type="PIRSR" id="PIRSR625705-1"/>
    </source>
</evidence>
<proteinExistence type="inferred from homology"/>
<dbReference type="SUPFAM" id="SSF56988">
    <property type="entry name" value="Anthrax protective antigen"/>
    <property type="match status" value="1"/>
</dbReference>
<dbReference type="STRING" id="385682.SAMN05444380_10558"/>
<dbReference type="InterPro" id="IPR015882">
    <property type="entry name" value="HEX_bac_N"/>
</dbReference>